<dbReference type="EMBL" id="CP034550">
    <property type="protein sequence ID" value="QFZ19625.1"/>
    <property type="molecule type" value="Genomic_DNA"/>
</dbReference>
<dbReference type="Proteomes" id="UP000325787">
    <property type="component" value="Chromosome"/>
</dbReference>
<dbReference type="AlphaFoldDB" id="A0A5Q0H151"/>
<evidence type="ECO:0000313" key="2">
    <source>
        <dbReference type="Proteomes" id="UP000325787"/>
    </source>
</evidence>
<organism evidence="1 2">
    <name type="scientific">Saccharothrix syringae</name>
    <name type="common">Nocardiopsis syringae</name>
    <dbReference type="NCBI Taxonomy" id="103733"/>
    <lineage>
        <taxon>Bacteria</taxon>
        <taxon>Bacillati</taxon>
        <taxon>Actinomycetota</taxon>
        <taxon>Actinomycetes</taxon>
        <taxon>Pseudonocardiales</taxon>
        <taxon>Pseudonocardiaceae</taxon>
        <taxon>Saccharothrix</taxon>
    </lineage>
</organism>
<dbReference type="OrthoDB" id="3686532at2"/>
<accession>A0A5Q0H151</accession>
<proteinExistence type="predicted"/>
<evidence type="ECO:0000313" key="1">
    <source>
        <dbReference type="EMBL" id="QFZ19625.1"/>
    </source>
</evidence>
<reference evidence="2" key="1">
    <citation type="journal article" date="2021" name="Curr. Microbiol.">
        <title>Complete genome of nocamycin-producing strain Saccharothrix syringae NRRL B-16468 reveals the biosynthetic potential for secondary metabolites.</title>
        <authorList>
            <person name="Mo X."/>
            <person name="Yang S."/>
        </authorList>
    </citation>
    <scope>NUCLEOTIDE SEQUENCE [LARGE SCALE GENOMIC DNA]</scope>
    <source>
        <strain evidence="2">ATCC 51364 / DSM 43886 / JCM 6844 / KCTC 9398 / NBRC 14523 / NRRL B-16468 / INA 2240</strain>
    </source>
</reference>
<dbReference type="RefSeq" id="WP_051765222.1">
    <property type="nucleotide sequence ID" value="NZ_CP034550.1"/>
</dbReference>
<name>A0A5Q0H151_SACSY</name>
<dbReference type="KEGG" id="ssyi:EKG83_21275"/>
<keyword evidence="2" id="KW-1185">Reference proteome</keyword>
<sequence length="657" mass="70926">MGLLPAEIPDIPEIRSEIVPARLARKVAPLFGIPWERGPFGTRTWICDYNKITLSEIARGAPQPGRGQARPVEPGGWAVVDRVAVTGAGGSLPNEIPNATLNRFGPDTKAAVVLTAANRLLAPVTAAVESALGLLVAADGSALPLRLRLAAWAALVLEVFRTQPALLAAAIHARTIQRELLVEWYLPLAAPIADLPLARCEVGAPHADAGGGTSSRPRDLDVADRTVRCLEVTAPDEVVDRLLRRLMAVGTQQSSSHLWLSERVPGRLAVEALVPPTELVGRYIAELDHLLDAEPADRRALPRVPSAAEVGGLPLPARRAVLIALLTVLRQVRFDAELRERTREAIVPLLAEVALLATEVLGPDDPLTALGRCRAADMLVHTLRHDRRHDLAEPVAELMAQAERCVELAEAGVVDRGAAAEAISSANVEINIVRRTNATDPGAKLPPPEHLDAWLRRSWDAYLRILELAPDWPGEGDRASRLAVGHHLHNYASYLTTHPDDEADLLAAVELFETVVIPARELYWKRTHSFLPLRQSLQIASRAAAVLTKRAAHPEEARRWAAKGHAWISRALDDRETTELLAGSSEPAAHFCLLAAPALLTAVEHGVPGTGPGDVALAGRLLAVAEGWARRVTGGDETSYSHHDRLVELRRRIASLG</sequence>
<gene>
    <name evidence="1" type="ORF">EKG83_21275</name>
</gene>
<protein>
    <submittedName>
        <fullName evidence="1">Uncharacterized protein</fullName>
    </submittedName>
</protein>